<evidence type="ECO:0000313" key="2">
    <source>
        <dbReference type="EMBL" id="KAF2764778.1"/>
    </source>
</evidence>
<proteinExistence type="predicted"/>
<name>A0A6G1KX79_9PEZI</name>
<gene>
    <name evidence="2" type="ORF">EJ03DRAFT_15976</name>
</gene>
<keyword evidence="3" id="KW-1185">Reference proteome</keyword>
<organism evidence="2 3">
    <name type="scientific">Teratosphaeria nubilosa</name>
    <dbReference type="NCBI Taxonomy" id="161662"/>
    <lineage>
        <taxon>Eukaryota</taxon>
        <taxon>Fungi</taxon>
        <taxon>Dikarya</taxon>
        <taxon>Ascomycota</taxon>
        <taxon>Pezizomycotina</taxon>
        <taxon>Dothideomycetes</taxon>
        <taxon>Dothideomycetidae</taxon>
        <taxon>Mycosphaerellales</taxon>
        <taxon>Teratosphaeriaceae</taxon>
        <taxon>Teratosphaeria</taxon>
    </lineage>
</organism>
<keyword evidence="1" id="KW-0732">Signal</keyword>
<feature type="chain" id="PRO_5026079764" description="WSC domain-containing protein" evidence="1">
    <location>
        <begin position="18"/>
        <end position="100"/>
    </location>
</feature>
<dbReference type="Proteomes" id="UP000799436">
    <property type="component" value="Unassembled WGS sequence"/>
</dbReference>
<sequence>MNAIPLLLALVASVTHAKTYCKKAPWGVRFLAPALTLSCLLTLSSRLQTEGNCWNRHLYGDFDLMEYATRDCNVGCNTTEVHTMWMNWERNVCDFYCNVP</sequence>
<protein>
    <recommendedName>
        <fullName evidence="4">WSC domain-containing protein</fullName>
    </recommendedName>
</protein>
<evidence type="ECO:0000313" key="3">
    <source>
        <dbReference type="Proteomes" id="UP000799436"/>
    </source>
</evidence>
<accession>A0A6G1KX79</accession>
<dbReference type="AlphaFoldDB" id="A0A6G1KX79"/>
<dbReference type="EMBL" id="ML995910">
    <property type="protein sequence ID" value="KAF2764778.1"/>
    <property type="molecule type" value="Genomic_DNA"/>
</dbReference>
<evidence type="ECO:0008006" key="4">
    <source>
        <dbReference type="Google" id="ProtNLM"/>
    </source>
</evidence>
<reference evidence="2" key="1">
    <citation type="journal article" date="2020" name="Stud. Mycol.">
        <title>101 Dothideomycetes genomes: a test case for predicting lifestyles and emergence of pathogens.</title>
        <authorList>
            <person name="Haridas S."/>
            <person name="Albert R."/>
            <person name="Binder M."/>
            <person name="Bloem J."/>
            <person name="Labutti K."/>
            <person name="Salamov A."/>
            <person name="Andreopoulos B."/>
            <person name="Baker S."/>
            <person name="Barry K."/>
            <person name="Bills G."/>
            <person name="Bluhm B."/>
            <person name="Cannon C."/>
            <person name="Castanera R."/>
            <person name="Culley D."/>
            <person name="Daum C."/>
            <person name="Ezra D."/>
            <person name="Gonzalez J."/>
            <person name="Henrissat B."/>
            <person name="Kuo A."/>
            <person name="Liang C."/>
            <person name="Lipzen A."/>
            <person name="Lutzoni F."/>
            <person name="Magnuson J."/>
            <person name="Mondo S."/>
            <person name="Nolan M."/>
            <person name="Ohm R."/>
            <person name="Pangilinan J."/>
            <person name="Park H.-J."/>
            <person name="Ramirez L."/>
            <person name="Alfaro M."/>
            <person name="Sun H."/>
            <person name="Tritt A."/>
            <person name="Yoshinaga Y."/>
            <person name="Zwiers L.-H."/>
            <person name="Turgeon B."/>
            <person name="Goodwin S."/>
            <person name="Spatafora J."/>
            <person name="Crous P."/>
            <person name="Grigoriev I."/>
        </authorList>
    </citation>
    <scope>NUCLEOTIDE SEQUENCE</scope>
    <source>
        <strain evidence="2">CBS 116005</strain>
    </source>
</reference>
<feature type="signal peptide" evidence="1">
    <location>
        <begin position="1"/>
        <end position="17"/>
    </location>
</feature>
<evidence type="ECO:0000256" key="1">
    <source>
        <dbReference type="SAM" id="SignalP"/>
    </source>
</evidence>